<dbReference type="AlphaFoldDB" id="A0A5P9QAX0"/>
<organism evidence="2 3">
    <name type="scientific">Luteimicrobium xylanilyticum</name>
    <dbReference type="NCBI Taxonomy" id="1133546"/>
    <lineage>
        <taxon>Bacteria</taxon>
        <taxon>Bacillati</taxon>
        <taxon>Actinomycetota</taxon>
        <taxon>Actinomycetes</taxon>
        <taxon>Micrococcales</taxon>
        <taxon>Luteimicrobium</taxon>
    </lineage>
</organism>
<dbReference type="Proteomes" id="UP000326702">
    <property type="component" value="Chromosome"/>
</dbReference>
<dbReference type="RefSeq" id="WP_036949778.1">
    <property type="nucleotide sequence ID" value="NZ_BAABIH010000017.1"/>
</dbReference>
<protein>
    <recommendedName>
        <fullName evidence="4">SPOR domain-containing protein</fullName>
    </recommendedName>
</protein>
<dbReference type="EMBL" id="CP045529">
    <property type="protein sequence ID" value="QFU98608.1"/>
    <property type="molecule type" value="Genomic_DNA"/>
</dbReference>
<evidence type="ECO:0000256" key="1">
    <source>
        <dbReference type="SAM" id="MobiDB-lite"/>
    </source>
</evidence>
<gene>
    <name evidence="2" type="ORF">KDY119_02124</name>
</gene>
<keyword evidence="3" id="KW-1185">Reference proteome</keyword>
<reference evidence="2 3" key="1">
    <citation type="submission" date="2019-10" db="EMBL/GenBank/DDBJ databases">
        <title>Genome sequence of Luteimicrobium xylanilyticum HY-24.</title>
        <authorList>
            <person name="Kim D.Y."/>
            <person name="Park H.-Y."/>
        </authorList>
    </citation>
    <scope>NUCLEOTIDE SEQUENCE [LARGE SCALE GENOMIC DNA]</scope>
    <source>
        <strain evidence="2 3">HY-24</strain>
    </source>
</reference>
<evidence type="ECO:0000313" key="2">
    <source>
        <dbReference type="EMBL" id="QFU98608.1"/>
    </source>
</evidence>
<evidence type="ECO:0008006" key="4">
    <source>
        <dbReference type="Google" id="ProtNLM"/>
    </source>
</evidence>
<proteinExistence type="predicted"/>
<feature type="compositionally biased region" description="Basic and acidic residues" evidence="1">
    <location>
        <begin position="33"/>
        <end position="50"/>
    </location>
</feature>
<feature type="region of interest" description="Disordered" evidence="1">
    <location>
        <begin position="1"/>
        <end position="67"/>
    </location>
</feature>
<name>A0A5P9QAX0_9MICO</name>
<dbReference type="OrthoDB" id="3268477at2"/>
<evidence type="ECO:0000313" key="3">
    <source>
        <dbReference type="Proteomes" id="UP000326702"/>
    </source>
</evidence>
<dbReference type="KEGG" id="lxl:KDY119_02124"/>
<sequence>MSTDAEYYFNTKTGEVEEGKPSSWTHRMGPYPTREEAAHALERAEQRNETWDGQDAAQPGAFDDEDD</sequence>
<accession>A0A5P9QAX0</accession>